<dbReference type="GO" id="GO:0016747">
    <property type="term" value="F:acyltransferase activity, transferring groups other than amino-acyl groups"/>
    <property type="evidence" value="ECO:0007669"/>
    <property type="project" value="InterPro"/>
</dbReference>
<dbReference type="EMBL" id="HF935273">
    <property type="protein sequence ID" value="CCX05775.1"/>
    <property type="molecule type" value="Genomic_DNA"/>
</dbReference>
<dbReference type="PANTHER" id="PTHR43233">
    <property type="entry name" value="FAMILY N-ACETYLTRANSFERASE, PUTATIVE (AFU_ORTHOLOGUE AFUA_6G03350)-RELATED"/>
    <property type="match status" value="1"/>
</dbReference>
<evidence type="ECO:0000313" key="3">
    <source>
        <dbReference type="Proteomes" id="UP000018144"/>
    </source>
</evidence>
<evidence type="ECO:0000259" key="1">
    <source>
        <dbReference type="PROSITE" id="PS51186"/>
    </source>
</evidence>
<dbReference type="Gene3D" id="3.40.630.30">
    <property type="match status" value="1"/>
</dbReference>
<evidence type="ECO:0000313" key="2">
    <source>
        <dbReference type="EMBL" id="CCX05775.1"/>
    </source>
</evidence>
<feature type="domain" description="N-acetyltransferase" evidence="1">
    <location>
        <begin position="1"/>
        <end position="70"/>
    </location>
</feature>
<sequence length="114" mass="12739">MSDVYIENEYQGRGLGKWLVRCMMDLPEIQGVRRMILLTDDAIGMYEKYAGFWKAAVGDGHGYTMMEKVKTSQQLIDLGWGPGAKGTSRKEALATDKQGITVSKGEVKEFEVVE</sequence>
<dbReference type="InterPro" id="IPR016181">
    <property type="entry name" value="Acyl_CoA_acyltransferase"/>
</dbReference>
<dbReference type="PANTHER" id="PTHR43233:SF1">
    <property type="entry name" value="FAMILY N-ACETYLTRANSFERASE, PUTATIVE (AFU_ORTHOLOGUE AFUA_6G03350)-RELATED"/>
    <property type="match status" value="1"/>
</dbReference>
<name>U4L6W2_PYROM</name>
<dbReference type="Proteomes" id="UP000018144">
    <property type="component" value="Unassembled WGS sequence"/>
</dbReference>
<dbReference type="InterPro" id="IPR053144">
    <property type="entry name" value="Acetyltransferase_Butenolide"/>
</dbReference>
<dbReference type="AlphaFoldDB" id="U4L6W2"/>
<keyword evidence="3" id="KW-1185">Reference proteome</keyword>
<accession>U4L6W2</accession>
<protein>
    <submittedName>
        <fullName evidence="2">Similar to acetyltransferase, GNAT family [Geobacillus thermoglucosidans TNO-09.020] acc. no. EID44184</fullName>
    </submittedName>
</protein>
<dbReference type="CDD" id="cd04301">
    <property type="entry name" value="NAT_SF"/>
    <property type="match status" value="1"/>
</dbReference>
<reference evidence="2 3" key="1">
    <citation type="journal article" date="2013" name="PLoS Genet.">
        <title>The genome and development-dependent transcriptomes of Pyronema confluens: a window into fungal evolution.</title>
        <authorList>
            <person name="Traeger S."/>
            <person name="Altegoer F."/>
            <person name="Freitag M."/>
            <person name="Gabaldon T."/>
            <person name="Kempken F."/>
            <person name="Kumar A."/>
            <person name="Marcet-Houben M."/>
            <person name="Poggeler S."/>
            <person name="Stajich J.E."/>
            <person name="Nowrousian M."/>
        </authorList>
    </citation>
    <scope>NUCLEOTIDE SEQUENCE [LARGE SCALE GENOMIC DNA]</scope>
    <source>
        <strain evidence="3">CBS 100304</strain>
        <tissue evidence="2">Vegetative mycelium</tissue>
    </source>
</reference>
<dbReference type="OrthoDB" id="10039976at2759"/>
<keyword evidence="2" id="KW-0808">Transferase</keyword>
<dbReference type="InterPro" id="IPR000182">
    <property type="entry name" value="GNAT_dom"/>
</dbReference>
<organism evidence="2 3">
    <name type="scientific">Pyronema omphalodes (strain CBS 100304)</name>
    <name type="common">Pyronema confluens</name>
    <dbReference type="NCBI Taxonomy" id="1076935"/>
    <lineage>
        <taxon>Eukaryota</taxon>
        <taxon>Fungi</taxon>
        <taxon>Dikarya</taxon>
        <taxon>Ascomycota</taxon>
        <taxon>Pezizomycotina</taxon>
        <taxon>Pezizomycetes</taxon>
        <taxon>Pezizales</taxon>
        <taxon>Pyronemataceae</taxon>
        <taxon>Pyronema</taxon>
    </lineage>
</organism>
<dbReference type="Pfam" id="PF00583">
    <property type="entry name" value="Acetyltransf_1"/>
    <property type="match status" value="1"/>
</dbReference>
<proteinExistence type="predicted"/>
<dbReference type="PROSITE" id="PS51186">
    <property type="entry name" value="GNAT"/>
    <property type="match status" value="1"/>
</dbReference>
<gene>
    <name evidence="2" type="ORF">PCON_05362</name>
</gene>
<dbReference type="SUPFAM" id="SSF55729">
    <property type="entry name" value="Acyl-CoA N-acyltransferases (Nat)"/>
    <property type="match status" value="1"/>
</dbReference>